<dbReference type="OrthoDB" id="5566373at2759"/>
<feature type="region of interest" description="Disordered" evidence="1">
    <location>
        <begin position="543"/>
        <end position="590"/>
    </location>
</feature>
<evidence type="ECO:0000313" key="3">
    <source>
        <dbReference type="Proteomes" id="UP001151518"/>
    </source>
</evidence>
<feature type="compositionally biased region" description="Polar residues" evidence="1">
    <location>
        <begin position="109"/>
        <end position="126"/>
    </location>
</feature>
<dbReference type="EMBL" id="JANBTW010000043">
    <property type="protein sequence ID" value="KAJ2676010.1"/>
    <property type="molecule type" value="Genomic_DNA"/>
</dbReference>
<organism evidence="2 3">
    <name type="scientific">Coemansia spiralis</name>
    <dbReference type="NCBI Taxonomy" id="417178"/>
    <lineage>
        <taxon>Eukaryota</taxon>
        <taxon>Fungi</taxon>
        <taxon>Fungi incertae sedis</taxon>
        <taxon>Zoopagomycota</taxon>
        <taxon>Kickxellomycotina</taxon>
        <taxon>Kickxellomycetes</taxon>
        <taxon>Kickxellales</taxon>
        <taxon>Kickxellaceae</taxon>
        <taxon>Coemansia</taxon>
    </lineage>
</organism>
<feature type="compositionally biased region" description="Polar residues" evidence="1">
    <location>
        <begin position="175"/>
        <end position="192"/>
    </location>
</feature>
<reference evidence="2" key="1">
    <citation type="submission" date="2022-07" db="EMBL/GenBank/DDBJ databases">
        <title>Phylogenomic reconstructions and comparative analyses of Kickxellomycotina fungi.</title>
        <authorList>
            <person name="Reynolds N.K."/>
            <person name="Stajich J.E."/>
            <person name="Barry K."/>
            <person name="Grigoriev I.V."/>
            <person name="Crous P."/>
            <person name="Smith M.E."/>
        </authorList>
    </citation>
    <scope>NUCLEOTIDE SEQUENCE</scope>
    <source>
        <strain evidence="2">NRRL 3115</strain>
    </source>
</reference>
<dbReference type="AlphaFoldDB" id="A0A9W8KXS2"/>
<name>A0A9W8KXS2_9FUNG</name>
<feature type="region of interest" description="Disordered" evidence="1">
    <location>
        <begin position="295"/>
        <end position="330"/>
    </location>
</feature>
<comment type="caution">
    <text evidence="2">The sequence shown here is derived from an EMBL/GenBank/DDBJ whole genome shotgun (WGS) entry which is preliminary data.</text>
</comment>
<proteinExistence type="predicted"/>
<feature type="region of interest" description="Disordered" evidence="1">
    <location>
        <begin position="30"/>
        <end position="63"/>
    </location>
</feature>
<sequence length="703" mass="75440">MHFTEPLRTRPGASVTIAGEDRHALAAGRAAATYGPSSSASAGQQRAGHANATATDPALSDSASRQTLDINSAGCVPTHRSVFRLFKRKIQLHQRSQSNVSRAEDQDEANLNASTDTHTSNSSASDNGGYLRSRKGTRAMTLSAQRTRSELAVAGPPPLAASASALASIGKSATKGVQQQAARSKNLPSAGSQPLPKQKTQARTHKADKGTIVQLRSSQDKKIVIPSIDDIHAADLVESNTSSSNAITKADIRRAVDSATNLASPHIDANADADIDDNENDVGVDADIEAGIADGTAASSVGNSSKHSSDAGSLRSRQRGAPRKSASASDMAKLLKEIEAEVDQHTVSEDEVLTTNPKIAVHVLPDDSSDWNSDFSSPTSWRRSADRPQSRMVARVFEGSRLKDRAIDRGVLEAQHRILQQEKYLMQISNLSSALARLRPLILRCLVFELPDRGIQIGTTTFVSAIREPCGSIEPSVEEEILWELWRQAEALLTIMDNDSMPLSTLDSRLTLSKKRAIMLAFCDWEQYSLYVQDAWDKARKGIEQPSAHSSIRRSRSSSTSSGIMAQLADDGKGRSSFESGRASSGFQSPGSNMLARFSLSRQRKFRRRSVVGVAPASLQRIADDAQRVREKCEELLMLMSPLYRESQLSSKGNSFALTSPATAAAAVIAAAETASAEIDAMEASSIAPSLSMSFSVKSCPNC</sequence>
<feature type="region of interest" description="Disordered" evidence="1">
    <location>
        <begin position="94"/>
        <end position="133"/>
    </location>
</feature>
<evidence type="ECO:0000313" key="2">
    <source>
        <dbReference type="EMBL" id="KAJ2676010.1"/>
    </source>
</evidence>
<feature type="compositionally biased region" description="Polar residues" evidence="1">
    <location>
        <begin position="577"/>
        <end position="590"/>
    </location>
</feature>
<accession>A0A9W8KXS2</accession>
<protein>
    <submittedName>
        <fullName evidence="2">Uncharacterized protein</fullName>
    </submittedName>
</protein>
<evidence type="ECO:0000256" key="1">
    <source>
        <dbReference type="SAM" id="MobiDB-lite"/>
    </source>
</evidence>
<feature type="compositionally biased region" description="Polar residues" evidence="1">
    <location>
        <begin position="297"/>
        <end position="306"/>
    </location>
</feature>
<gene>
    <name evidence="2" type="ORF">GGI25_003744</name>
</gene>
<feature type="compositionally biased region" description="Low complexity" evidence="1">
    <location>
        <begin position="30"/>
        <end position="50"/>
    </location>
</feature>
<feature type="region of interest" description="Disordered" evidence="1">
    <location>
        <begin position="174"/>
        <end position="214"/>
    </location>
</feature>
<dbReference type="Proteomes" id="UP001151518">
    <property type="component" value="Unassembled WGS sequence"/>
</dbReference>